<evidence type="ECO:0000313" key="8">
    <source>
        <dbReference type="EMBL" id="QMS56246.1"/>
    </source>
</evidence>
<dbReference type="InterPro" id="IPR020845">
    <property type="entry name" value="AMP-binding_CS"/>
</dbReference>
<dbReference type="Gene3D" id="3.30.300.30">
    <property type="match status" value="1"/>
</dbReference>
<dbReference type="RefSeq" id="WP_258924203.1">
    <property type="nucleotide sequence ID" value="NZ_CP059343.1"/>
</dbReference>
<gene>
    <name evidence="8" type="ORF">CIB50_0000948</name>
</gene>
<dbReference type="Gene3D" id="3.40.50.12780">
    <property type="entry name" value="N-terminal domain of ligase-like"/>
    <property type="match status" value="1"/>
</dbReference>
<comment type="similarity">
    <text evidence="1">Belongs to the ATP-dependent AMP-binding enzyme family.</text>
</comment>
<organism evidence="8 9">
    <name type="scientific">Kocuria varians</name>
    <name type="common">Micrococcus varians</name>
    <dbReference type="NCBI Taxonomy" id="1272"/>
    <lineage>
        <taxon>Bacteria</taxon>
        <taxon>Bacillati</taxon>
        <taxon>Actinomycetota</taxon>
        <taxon>Actinomycetes</taxon>
        <taxon>Micrococcales</taxon>
        <taxon>Micrococcaceae</taxon>
        <taxon>Kocuria</taxon>
    </lineage>
</organism>
<dbReference type="EMBL" id="CP059343">
    <property type="protein sequence ID" value="QMS56246.1"/>
    <property type="molecule type" value="Genomic_DNA"/>
</dbReference>
<feature type="compositionally biased region" description="Low complexity" evidence="5">
    <location>
        <begin position="119"/>
        <end position="155"/>
    </location>
</feature>
<dbReference type="GO" id="GO:0004467">
    <property type="term" value="F:long-chain fatty acid-CoA ligase activity"/>
    <property type="evidence" value="ECO:0007669"/>
    <property type="project" value="UniProtKB-EC"/>
</dbReference>
<sequence>MFANSEPLTPLRFLERSAEVFPRRRAVVHGTQEWTWEQFERDVRRFATALLPHLRDGGAATANGEQEAQASGPGVAHTHLGTGASGLVPASIPGHGDDAARPGAEPSAAKAPGRGMGQATPSGGVAAPASPGAAASSDPSSASASASGGTDPGTRSGRGSGTAGEEFQGAELLNRSWPTVAVIAPNVPAALMAHYAVPAAGAVLVPLNPRLSARELSYILEHCEARVVLADVSVLDVVAEALGDRSGVTLIQIPDEQADLPAVRDGAGDGVPTFEEFLDVEPLEAAGVGDAARGVVGYGVADENAPITLNYTSGTTGRPKGVLYAHRGAYLNSLGEVFHNGFGGDTRYLWTLPMFHCNGWCTTWAVTAAGGTHVCLRAVRADEIWRAFDEQGITHLCGAPAVCSVIVDAEQAHPLEKPVRITTAGAPPAPSIIERLETAGFDIVHVYGLTEVFGPITICEPQEEWVDLAPAERAQQMSRQGVAMIQAESARVVDTEGQDVPADGETLGEVVLRGNNVMIGYYKDLPATRKAFDGGWFHTGDLGVMHPNGYIQLRDRAKDIIISGGENISSIEVEQALYSHPDVIDVAVVGVAHEKWGERPVAHVVRAGGSTVSEDELREHVRGQLSRFKVPDIITFSDELPRTATGKVRKNLLRG</sequence>
<protein>
    <submittedName>
        <fullName evidence="8">Long-chain-fatty-acid--CoA ligase</fullName>
        <ecNumber evidence="8">6.2.1.3</ecNumber>
    </submittedName>
</protein>
<keyword evidence="4" id="KW-0443">Lipid metabolism</keyword>
<dbReference type="PROSITE" id="PS00455">
    <property type="entry name" value="AMP_BINDING"/>
    <property type="match status" value="1"/>
</dbReference>
<dbReference type="InterPro" id="IPR025110">
    <property type="entry name" value="AMP-bd_C"/>
</dbReference>
<dbReference type="PANTHER" id="PTHR43859">
    <property type="entry name" value="ACYL-ACTIVATING ENZYME"/>
    <property type="match status" value="1"/>
</dbReference>
<dbReference type="FunFam" id="3.30.300.30:FF:000008">
    <property type="entry name" value="2,3-dihydroxybenzoate-AMP ligase"/>
    <property type="match status" value="1"/>
</dbReference>
<evidence type="ECO:0000256" key="4">
    <source>
        <dbReference type="ARBA" id="ARBA00023098"/>
    </source>
</evidence>
<evidence type="ECO:0000256" key="2">
    <source>
        <dbReference type="ARBA" id="ARBA00022598"/>
    </source>
</evidence>
<dbReference type="KEGG" id="kvr:CIB50_0000948"/>
<dbReference type="InterPro" id="IPR042099">
    <property type="entry name" value="ANL_N_sf"/>
</dbReference>
<keyword evidence="9" id="KW-1185">Reference proteome</keyword>
<dbReference type="PANTHER" id="PTHR43859:SF4">
    <property type="entry name" value="BUTANOATE--COA LIGASE AAE1-RELATED"/>
    <property type="match status" value="1"/>
</dbReference>
<proteinExistence type="inferred from homology"/>
<evidence type="ECO:0000259" key="6">
    <source>
        <dbReference type="Pfam" id="PF00501"/>
    </source>
</evidence>
<reference evidence="9" key="1">
    <citation type="submission" date="2017-08" db="EMBL/GenBank/DDBJ databases">
        <title>Draft Genome Sequence of Kocuria varians 80.</title>
        <authorList>
            <person name="Minaev M."/>
            <person name="Kurbakov K.A."/>
            <person name="Solodovnikova G.I."/>
            <person name="Kuznetsova O.A."/>
            <person name="Lisitsyn A.B."/>
        </authorList>
    </citation>
    <scope>NUCLEOTIDE SEQUENCE [LARGE SCALE GENOMIC DNA]</scope>
    <source>
        <strain evidence="9">80</strain>
    </source>
</reference>
<feature type="region of interest" description="Disordered" evidence="5">
    <location>
        <begin position="57"/>
        <end position="164"/>
    </location>
</feature>
<keyword evidence="3" id="KW-0276">Fatty acid metabolism</keyword>
<dbReference type="AlphaFoldDB" id="A0A7D7KYW3"/>
<feature type="domain" description="AMP-binding enzyme C-terminal" evidence="7">
    <location>
        <begin position="572"/>
        <end position="647"/>
    </location>
</feature>
<dbReference type="InterPro" id="IPR000873">
    <property type="entry name" value="AMP-dep_synth/lig_dom"/>
</dbReference>
<dbReference type="EC" id="6.2.1.3" evidence="8"/>
<dbReference type="InterPro" id="IPR045851">
    <property type="entry name" value="AMP-bd_C_sf"/>
</dbReference>
<evidence type="ECO:0000313" key="9">
    <source>
        <dbReference type="Proteomes" id="UP000216825"/>
    </source>
</evidence>
<evidence type="ECO:0000259" key="7">
    <source>
        <dbReference type="Pfam" id="PF13193"/>
    </source>
</evidence>
<evidence type="ECO:0000256" key="5">
    <source>
        <dbReference type="SAM" id="MobiDB-lite"/>
    </source>
</evidence>
<evidence type="ECO:0000256" key="3">
    <source>
        <dbReference type="ARBA" id="ARBA00022832"/>
    </source>
</evidence>
<dbReference type="Pfam" id="PF13193">
    <property type="entry name" value="AMP-binding_C"/>
    <property type="match status" value="1"/>
</dbReference>
<dbReference type="Pfam" id="PF00501">
    <property type="entry name" value="AMP-binding"/>
    <property type="match status" value="1"/>
</dbReference>
<dbReference type="Proteomes" id="UP000216825">
    <property type="component" value="Chromosome"/>
</dbReference>
<dbReference type="SUPFAM" id="SSF56801">
    <property type="entry name" value="Acetyl-CoA synthetase-like"/>
    <property type="match status" value="2"/>
</dbReference>
<keyword evidence="2 8" id="KW-0436">Ligase</keyword>
<accession>A0A7D7KYW3</accession>
<name>A0A7D7KYW3_KOCVA</name>
<feature type="domain" description="AMP-dependent synthetase/ligase" evidence="6">
    <location>
        <begin position="179"/>
        <end position="522"/>
    </location>
</feature>
<evidence type="ECO:0000256" key="1">
    <source>
        <dbReference type="ARBA" id="ARBA00006432"/>
    </source>
</evidence>
<dbReference type="Gene3D" id="3.40.50.980">
    <property type="match status" value="1"/>
</dbReference>
<reference evidence="8 9" key="2">
    <citation type="submission" date="2020-07" db="EMBL/GenBank/DDBJ databases">
        <title>Genome of starter culture bacteria Kocuria salsicia reveals its technological properties and safety for usage in meat industry.</title>
        <authorList>
            <person name="Michael M."/>
            <person name="Konstantin K."/>
            <person name="Evgenii K."/>
            <person name="Galina S."/>
            <person name="Oksana K."/>
            <person name="Andrei L."/>
        </authorList>
    </citation>
    <scope>NUCLEOTIDE SEQUENCE [LARGE SCALE GENOMIC DNA]</scope>
    <source>
        <strain evidence="8 9">80</strain>
    </source>
</reference>